<comment type="similarity">
    <text evidence="1">Belongs to the glycosyltransferase 25 family.</text>
</comment>
<dbReference type="AlphaFoldDB" id="A0A9P9BSK8"/>
<dbReference type="GO" id="GO:0016740">
    <property type="term" value="F:transferase activity"/>
    <property type="evidence" value="ECO:0007669"/>
    <property type="project" value="UniProtKB-KW"/>
</dbReference>
<keyword evidence="6" id="KW-1185">Reference proteome</keyword>
<evidence type="ECO:0000259" key="4">
    <source>
        <dbReference type="Pfam" id="PF01755"/>
    </source>
</evidence>
<dbReference type="GeneID" id="70177688"/>
<proteinExistence type="inferred from homology"/>
<dbReference type="EMBL" id="JAGTJQ010000006">
    <property type="protein sequence ID" value="KAH7028946.1"/>
    <property type="molecule type" value="Genomic_DNA"/>
</dbReference>
<dbReference type="OrthoDB" id="47375at2759"/>
<dbReference type="CDD" id="cd06532">
    <property type="entry name" value="Glyco_transf_25"/>
    <property type="match status" value="1"/>
</dbReference>
<dbReference type="RefSeq" id="XP_046011234.1">
    <property type="nucleotide sequence ID" value="XM_046148142.1"/>
</dbReference>
<dbReference type="InterPro" id="IPR050757">
    <property type="entry name" value="Collagen_mod_GT25"/>
</dbReference>
<evidence type="ECO:0000256" key="1">
    <source>
        <dbReference type="ARBA" id="ARBA00006721"/>
    </source>
</evidence>
<keyword evidence="2" id="KW-0328">Glycosyltransferase</keyword>
<reference evidence="5" key="1">
    <citation type="journal article" date="2021" name="Nat. Commun.">
        <title>Genetic determinants of endophytism in the Arabidopsis root mycobiome.</title>
        <authorList>
            <person name="Mesny F."/>
            <person name="Miyauchi S."/>
            <person name="Thiergart T."/>
            <person name="Pickel B."/>
            <person name="Atanasova L."/>
            <person name="Karlsson M."/>
            <person name="Huettel B."/>
            <person name="Barry K.W."/>
            <person name="Haridas S."/>
            <person name="Chen C."/>
            <person name="Bauer D."/>
            <person name="Andreopoulos W."/>
            <person name="Pangilinan J."/>
            <person name="LaButti K."/>
            <person name="Riley R."/>
            <person name="Lipzen A."/>
            <person name="Clum A."/>
            <person name="Drula E."/>
            <person name="Henrissat B."/>
            <person name="Kohler A."/>
            <person name="Grigoriev I.V."/>
            <person name="Martin F.M."/>
            <person name="Hacquard S."/>
        </authorList>
    </citation>
    <scope>NUCLEOTIDE SEQUENCE</scope>
    <source>
        <strain evidence="5">MPI-CAGE-CH-0230</strain>
    </source>
</reference>
<dbReference type="Pfam" id="PF01755">
    <property type="entry name" value="Glyco_transf_25"/>
    <property type="match status" value="1"/>
</dbReference>
<dbReference type="Proteomes" id="UP000756346">
    <property type="component" value="Unassembled WGS sequence"/>
</dbReference>
<dbReference type="PANTHER" id="PTHR10730:SF53">
    <property type="entry name" value="GLYCOSYLTRANSFERASE 25 FAMILY MEMBER"/>
    <property type="match status" value="1"/>
</dbReference>
<comment type="caution">
    <text evidence="5">The sequence shown here is derived from an EMBL/GenBank/DDBJ whole genome shotgun (WGS) entry which is preliminary data.</text>
</comment>
<name>A0A9P9BSK8_9PEZI</name>
<sequence>MLAKQSSIRVALALVALITILVWYSSGSLSSPHRVSSFADYGRKSGLLGDIGNATWGFEDILVVSLPTRTDRRDGMQLQAALSEVRIKFVDAIIGKTIPDNAIPKTTQHDRMGDASIGSWRAHMNAIHEVVARNLSSALILEDDVDWDIRIRQQLHDFALSAQALTQPLTGSSHTYADPTYPHPAEGAPGAVPDLMFGSLPQTIPPKMSPYGDDWDLLWLGHCGMRFVSPENPVAPKARVIHLNDETCPEKRYLWSITGPFKLVDDYPQHTRAVHHSEEGVCSLGYAISQRGARKLLYELGTKDLRDGFDILLRFFCNGGGGRKPHMCLSLSPGLFHHHRAAGPLAAQSDIGDHGDGFRDQALTDMVRWSVRLNAETLLDGGTVFHDQYPNSDDA</sequence>
<protein>
    <recommendedName>
        <fullName evidence="4">Glycosyl transferase family 25 domain-containing protein</fullName>
    </recommendedName>
</protein>
<dbReference type="InterPro" id="IPR002654">
    <property type="entry name" value="Glyco_trans_25"/>
</dbReference>
<keyword evidence="3" id="KW-0808">Transferase</keyword>
<evidence type="ECO:0000256" key="2">
    <source>
        <dbReference type="ARBA" id="ARBA00022676"/>
    </source>
</evidence>
<gene>
    <name evidence="5" type="ORF">B0I36DRAFT_127084</name>
</gene>
<feature type="domain" description="Glycosyl transferase family 25" evidence="4">
    <location>
        <begin position="60"/>
        <end position="161"/>
    </location>
</feature>
<evidence type="ECO:0000256" key="3">
    <source>
        <dbReference type="ARBA" id="ARBA00022679"/>
    </source>
</evidence>
<organism evidence="5 6">
    <name type="scientific">Microdochium trichocladiopsis</name>
    <dbReference type="NCBI Taxonomy" id="1682393"/>
    <lineage>
        <taxon>Eukaryota</taxon>
        <taxon>Fungi</taxon>
        <taxon>Dikarya</taxon>
        <taxon>Ascomycota</taxon>
        <taxon>Pezizomycotina</taxon>
        <taxon>Sordariomycetes</taxon>
        <taxon>Xylariomycetidae</taxon>
        <taxon>Xylariales</taxon>
        <taxon>Microdochiaceae</taxon>
        <taxon>Microdochium</taxon>
    </lineage>
</organism>
<evidence type="ECO:0000313" key="6">
    <source>
        <dbReference type="Proteomes" id="UP000756346"/>
    </source>
</evidence>
<evidence type="ECO:0000313" key="5">
    <source>
        <dbReference type="EMBL" id="KAH7028946.1"/>
    </source>
</evidence>
<dbReference type="PANTHER" id="PTHR10730">
    <property type="entry name" value="PROCOLLAGEN-LYSINE,2-OXOGLUTARATE 5-DIOXYGENASE/GLYCOSYLTRANSFERASE 25 FAMILY MEMBER"/>
    <property type="match status" value="1"/>
</dbReference>
<accession>A0A9P9BSK8</accession>